<dbReference type="InterPro" id="IPR006251">
    <property type="entry name" value="Homoacnase/IPMdehydase_lsu"/>
</dbReference>
<feature type="binding site" evidence="8">
    <location>
        <position position="366"/>
    </location>
    <ligand>
        <name>[4Fe-4S] cluster</name>
        <dbReference type="ChEBI" id="CHEBI:49883"/>
    </ligand>
</feature>
<name>A0A1Q2HNA8_9BACT</name>
<feature type="binding site" evidence="8">
    <location>
        <position position="363"/>
    </location>
    <ligand>
        <name>[4Fe-4S] cluster</name>
        <dbReference type="ChEBI" id="CHEBI:49883"/>
    </ligand>
</feature>
<dbReference type="InterPro" id="IPR033941">
    <property type="entry name" value="IPMI_cat"/>
</dbReference>
<evidence type="ECO:0000256" key="7">
    <source>
        <dbReference type="ARBA" id="ARBA00023304"/>
    </source>
</evidence>
<reference evidence="11" key="1">
    <citation type="submission" date="2017-02" db="EMBL/GenBank/DDBJ databases">
        <title>Comparative genomics and description of representatives of a novel lineage of planctomycetes thriving in anoxic sediments.</title>
        <authorList>
            <person name="Spring S."/>
            <person name="Bunk B."/>
            <person name="Sproer C."/>
            <person name="Klenk H.-P."/>
        </authorList>
    </citation>
    <scope>NUCLEOTIDE SEQUENCE [LARGE SCALE GENOMIC DNA]</scope>
    <source>
        <strain evidence="11">L21-RPul-D3</strain>
    </source>
</reference>
<comment type="similarity">
    <text evidence="8">Belongs to the aconitase/IPM isomerase family. LeuC type 2 subfamily.</text>
</comment>
<dbReference type="CDD" id="cd01583">
    <property type="entry name" value="IPMI"/>
    <property type="match status" value="1"/>
</dbReference>
<dbReference type="InterPro" id="IPR018136">
    <property type="entry name" value="Aconitase_4Fe-4S_BS"/>
</dbReference>
<dbReference type="InterPro" id="IPR036008">
    <property type="entry name" value="Aconitase_4Fe-4S_dom"/>
</dbReference>
<dbReference type="Gene3D" id="3.30.499.10">
    <property type="entry name" value="Aconitase, domain 3"/>
    <property type="match status" value="2"/>
</dbReference>
<comment type="subunit">
    <text evidence="8">Heterodimer of LeuC and LeuD.</text>
</comment>
<dbReference type="PANTHER" id="PTHR43822:SF16">
    <property type="entry name" value="3-ISOPROPYLMALATE DEHYDRATASE LARGE SUBUNIT 2"/>
    <property type="match status" value="1"/>
</dbReference>
<evidence type="ECO:0000256" key="1">
    <source>
        <dbReference type="ARBA" id="ARBA00022430"/>
    </source>
</evidence>
<evidence type="ECO:0000313" key="11">
    <source>
        <dbReference type="Proteomes" id="UP000188273"/>
    </source>
</evidence>
<comment type="catalytic activity">
    <reaction evidence="8">
        <text>(2R,3S)-3-isopropylmalate = (2S)-2-isopropylmalate</text>
        <dbReference type="Rhea" id="RHEA:32287"/>
        <dbReference type="ChEBI" id="CHEBI:1178"/>
        <dbReference type="ChEBI" id="CHEBI:35121"/>
        <dbReference type="EC" id="4.2.1.33"/>
    </reaction>
</comment>
<dbReference type="PRINTS" id="PR00415">
    <property type="entry name" value="ACONITASE"/>
</dbReference>
<dbReference type="EMBL" id="CP019633">
    <property type="protein sequence ID" value="AQQ08696.1"/>
    <property type="molecule type" value="Genomic_DNA"/>
</dbReference>
<dbReference type="PROSITE" id="PS00450">
    <property type="entry name" value="ACONITASE_1"/>
    <property type="match status" value="1"/>
</dbReference>
<dbReference type="GO" id="GO:0003861">
    <property type="term" value="F:3-isopropylmalate dehydratase activity"/>
    <property type="evidence" value="ECO:0007669"/>
    <property type="project" value="UniProtKB-UniRule"/>
</dbReference>
<feature type="domain" description="Aconitase/3-isopropylmalate dehydratase large subunit alpha/beta/alpha" evidence="9">
    <location>
        <begin position="293"/>
        <end position="414"/>
    </location>
</feature>
<evidence type="ECO:0000256" key="4">
    <source>
        <dbReference type="ARBA" id="ARBA00023004"/>
    </source>
</evidence>
<feature type="binding site" evidence="8">
    <location>
        <position position="305"/>
    </location>
    <ligand>
        <name>[4Fe-4S] cluster</name>
        <dbReference type="ChEBI" id="CHEBI:49883"/>
    </ligand>
</feature>
<sequence length="423" mass="45384">MKQGMTITEKILARGAGKETVKAGDIVNAGIDVAMCHDVTTPPAITMLEERGITGVFDKEKIVVTPDHFQPAKDIKSAELLKRLDSWARRNEITNYYPVGRAGVCHALLPEKGHIRPGEIIVGGDSHTCTYGAFGAFSAGIGSTDLAAVLATGELWFKVPESIKFVMNGQLGECVYSKDMIIAIITRIGTDGALYKAMEFAGSAISSLSMEARMTITNMAIEAGGKSGIIGVDDTAREYLDRVLPEEKKGYQVFESDSDAKYSSLEEFNCSELEPMVAMPNLPSNGEPVSGREGIPMDQAYIGSCTNGRIEDLRIAAKFLKGRKVKSRTIVVPATPSIWKQANDEGLLDIFYESDCVVAAPTCGACLGGFMGILAEGEKCISTTNRNFVGRMGHPKSEVYLASPATAAASAVEGKLIDPRKHL</sequence>
<evidence type="ECO:0000313" key="10">
    <source>
        <dbReference type="EMBL" id="AQQ08696.1"/>
    </source>
</evidence>
<dbReference type="Pfam" id="PF00330">
    <property type="entry name" value="Aconitase"/>
    <property type="match status" value="2"/>
</dbReference>
<feature type="domain" description="Aconitase/3-isopropylmalate dehydratase large subunit alpha/beta/alpha" evidence="9">
    <location>
        <begin position="22"/>
        <end position="291"/>
    </location>
</feature>
<evidence type="ECO:0000259" key="9">
    <source>
        <dbReference type="Pfam" id="PF00330"/>
    </source>
</evidence>
<proteinExistence type="inferred from homology"/>
<keyword evidence="6 8" id="KW-0456">Lyase</keyword>
<comment type="pathway">
    <text evidence="8">Amino-acid biosynthesis; L-leucine biosynthesis; L-leucine from 3-methyl-2-oxobutanoate: step 2/4.</text>
</comment>
<evidence type="ECO:0000256" key="8">
    <source>
        <dbReference type="HAMAP-Rule" id="MF_01027"/>
    </source>
</evidence>
<protein>
    <recommendedName>
        <fullName evidence="8">3-isopropylmalate dehydratase large subunit</fullName>
        <ecNumber evidence="8">4.2.1.33</ecNumber>
    </recommendedName>
    <alternativeName>
        <fullName evidence="8">Alpha-IPM isomerase</fullName>
        <shortName evidence="8">IPMI</shortName>
    </alternativeName>
    <alternativeName>
        <fullName evidence="8">Isopropylmalate isomerase</fullName>
    </alternativeName>
</protein>
<dbReference type="InterPro" id="IPR011826">
    <property type="entry name" value="HAcnase/IPMdehydase_lsu_prok"/>
</dbReference>
<dbReference type="KEGG" id="pbu:L21SP3_00485"/>
<dbReference type="EC" id="4.2.1.33" evidence="8"/>
<dbReference type="HAMAP" id="MF_01027">
    <property type="entry name" value="LeuC_type2"/>
    <property type="match status" value="1"/>
</dbReference>
<keyword evidence="4 8" id="KW-0408">Iron</keyword>
<dbReference type="GO" id="GO:0009098">
    <property type="term" value="P:L-leucine biosynthetic process"/>
    <property type="evidence" value="ECO:0007669"/>
    <property type="project" value="UniProtKB-UniRule"/>
</dbReference>
<accession>A0A1Q2HNA8</accession>
<comment type="function">
    <text evidence="8">Catalyzes the isomerization between 2-isopropylmalate and 3-isopropylmalate, via the formation of 2-isopropylmaleate.</text>
</comment>
<dbReference type="InterPro" id="IPR050067">
    <property type="entry name" value="IPM_dehydratase_rel_enz"/>
</dbReference>
<comment type="cofactor">
    <cofactor evidence="8">
        <name>[4Fe-4S] cluster</name>
        <dbReference type="ChEBI" id="CHEBI:49883"/>
    </cofactor>
    <text evidence="8">Binds 1 [4Fe-4S] cluster per subunit.</text>
</comment>
<dbReference type="GO" id="GO:0046872">
    <property type="term" value="F:metal ion binding"/>
    <property type="evidence" value="ECO:0007669"/>
    <property type="project" value="UniProtKB-KW"/>
</dbReference>
<dbReference type="STRING" id="1940790.L21SP3_00485"/>
<keyword evidence="7 8" id="KW-0100">Branched-chain amino acid biosynthesis</keyword>
<dbReference type="GO" id="GO:0051539">
    <property type="term" value="F:4 iron, 4 sulfur cluster binding"/>
    <property type="evidence" value="ECO:0007669"/>
    <property type="project" value="UniProtKB-KW"/>
</dbReference>
<keyword evidence="1 8" id="KW-0432">Leucine biosynthesis</keyword>
<keyword evidence="3 8" id="KW-0479">Metal-binding</keyword>
<dbReference type="SUPFAM" id="SSF53732">
    <property type="entry name" value="Aconitase iron-sulfur domain"/>
    <property type="match status" value="1"/>
</dbReference>
<gene>
    <name evidence="10" type="primary">dmdA</name>
    <name evidence="8" type="synonym">leuC</name>
    <name evidence="10" type="ORF">L21SP3_00485</name>
</gene>
<dbReference type="NCBIfam" id="TIGR02086">
    <property type="entry name" value="IPMI_arch"/>
    <property type="match status" value="1"/>
</dbReference>
<evidence type="ECO:0000256" key="2">
    <source>
        <dbReference type="ARBA" id="ARBA00022485"/>
    </source>
</evidence>
<keyword evidence="5 8" id="KW-0411">Iron-sulfur</keyword>
<dbReference type="InterPro" id="IPR015931">
    <property type="entry name" value="Acnase/IPM_dHydase_lsu_aba_1/3"/>
</dbReference>
<dbReference type="AlphaFoldDB" id="A0A1Q2HNA8"/>
<dbReference type="PANTHER" id="PTHR43822">
    <property type="entry name" value="HOMOACONITASE, MITOCHONDRIAL-RELATED"/>
    <property type="match status" value="1"/>
</dbReference>
<evidence type="ECO:0000256" key="3">
    <source>
        <dbReference type="ARBA" id="ARBA00022723"/>
    </source>
</evidence>
<keyword evidence="2 8" id="KW-0004">4Fe-4S</keyword>
<dbReference type="UniPathway" id="UPA00048">
    <property type="reaction ID" value="UER00071"/>
</dbReference>
<evidence type="ECO:0000256" key="6">
    <source>
        <dbReference type="ARBA" id="ARBA00023239"/>
    </source>
</evidence>
<evidence type="ECO:0000256" key="5">
    <source>
        <dbReference type="ARBA" id="ARBA00023014"/>
    </source>
</evidence>
<dbReference type="OrthoDB" id="9802769at2"/>
<organism evidence="10 11">
    <name type="scientific">Sedimentisphaera cyanobacteriorum</name>
    <dbReference type="NCBI Taxonomy" id="1940790"/>
    <lineage>
        <taxon>Bacteria</taxon>
        <taxon>Pseudomonadati</taxon>
        <taxon>Planctomycetota</taxon>
        <taxon>Phycisphaerae</taxon>
        <taxon>Sedimentisphaerales</taxon>
        <taxon>Sedimentisphaeraceae</taxon>
        <taxon>Sedimentisphaera</taxon>
    </lineage>
</organism>
<dbReference type="InterPro" id="IPR001030">
    <property type="entry name" value="Acoase/IPM_deHydtase_lsu_aba"/>
</dbReference>
<dbReference type="Proteomes" id="UP000188273">
    <property type="component" value="Chromosome"/>
</dbReference>
<keyword evidence="11" id="KW-1185">Reference proteome</keyword>
<dbReference type="NCBIfam" id="TIGR01343">
    <property type="entry name" value="hacA_fam"/>
    <property type="match status" value="1"/>
</dbReference>
<dbReference type="NCBIfam" id="NF001614">
    <property type="entry name" value="PRK00402.1"/>
    <property type="match status" value="1"/>
</dbReference>
<keyword evidence="8" id="KW-0028">Amino-acid biosynthesis</keyword>
<dbReference type="RefSeq" id="WP_077539175.1">
    <property type="nucleotide sequence ID" value="NZ_CP019633.1"/>
</dbReference>